<evidence type="ECO:0000256" key="1">
    <source>
        <dbReference type="SAM" id="SignalP"/>
    </source>
</evidence>
<evidence type="ECO:0008006" key="4">
    <source>
        <dbReference type="Google" id="ProtNLM"/>
    </source>
</evidence>
<keyword evidence="3" id="KW-1185">Reference proteome</keyword>
<proteinExistence type="predicted"/>
<evidence type="ECO:0000313" key="3">
    <source>
        <dbReference type="Proteomes" id="UP000565521"/>
    </source>
</evidence>
<organism evidence="2 3">
    <name type="scientific">Hymenobacter lapidiphilus</name>
    <dbReference type="NCBI Taxonomy" id="2608003"/>
    <lineage>
        <taxon>Bacteria</taxon>
        <taxon>Pseudomonadati</taxon>
        <taxon>Bacteroidota</taxon>
        <taxon>Cytophagia</taxon>
        <taxon>Cytophagales</taxon>
        <taxon>Hymenobacteraceae</taxon>
        <taxon>Hymenobacter</taxon>
    </lineage>
</organism>
<sequence length="149" mass="17003">MKKHLLWWFVLLLAFPMCQTPGSEEVSMNNYESGDIPKLRQAAYDGNVEAYQQLRIIALDFSPGTEFLYDALMMANKNDYPPAYLDVYQDLYSECEIHGARSFHDLDKETQALLRHYLTKAAAKGMHEADTILLEIKKGPPVQPAESDM</sequence>
<evidence type="ECO:0000313" key="2">
    <source>
        <dbReference type="EMBL" id="NVO32365.1"/>
    </source>
</evidence>
<name>A0A7Y7PQV7_9BACT</name>
<dbReference type="EMBL" id="JABKAU010000027">
    <property type="protein sequence ID" value="NVO32365.1"/>
    <property type="molecule type" value="Genomic_DNA"/>
</dbReference>
<dbReference type="Proteomes" id="UP000565521">
    <property type="component" value="Unassembled WGS sequence"/>
</dbReference>
<gene>
    <name evidence="2" type="ORF">HW554_14195</name>
</gene>
<comment type="caution">
    <text evidence="2">The sequence shown here is derived from an EMBL/GenBank/DDBJ whole genome shotgun (WGS) entry which is preliminary data.</text>
</comment>
<protein>
    <recommendedName>
        <fullName evidence="4">Sel1 repeat family protein</fullName>
    </recommendedName>
</protein>
<feature type="chain" id="PRO_5030771199" description="Sel1 repeat family protein" evidence="1">
    <location>
        <begin position="20"/>
        <end position="149"/>
    </location>
</feature>
<dbReference type="RefSeq" id="WP_176909232.1">
    <property type="nucleotide sequence ID" value="NZ_JABKAU010000027.1"/>
</dbReference>
<keyword evidence="1" id="KW-0732">Signal</keyword>
<dbReference type="AlphaFoldDB" id="A0A7Y7PQV7"/>
<accession>A0A7Y7PQV7</accession>
<feature type="signal peptide" evidence="1">
    <location>
        <begin position="1"/>
        <end position="19"/>
    </location>
</feature>
<reference evidence="2 3" key="1">
    <citation type="submission" date="2020-05" db="EMBL/GenBank/DDBJ databases">
        <title>Hymenobacter terrestris sp. nov. and Hymenobacter lapidiphilus sp. nov., isolated from regoliths in Antarctica.</title>
        <authorList>
            <person name="Sedlacek I."/>
            <person name="Pantucek R."/>
            <person name="Zeman M."/>
            <person name="Holochova P."/>
            <person name="Kralova S."/>
            <person name="Stankova E."/>
            <person name="Sedo O."/>
            <person name="Micenkova L."/>
            <person name="Svec P."/>
            <person name="Gupta V."/>
            <person name="Sood U."/>
            <person name="Korpole U.S."/>
            <person name="Lal R."/>
        </authorList>
    </citation>
    <scope>NUCLEOTIDE SEQUENCE [LARGE SCALE GENOMIC DNA]</scope>
    <source>
        <strain evidence="2 3">P5342</strain>
    </source>
</reference>